<evidence type="ECO:0000313" key="1">
    <source>
        <dbReference type="EMBL" id="KAF2855798.1"/>
    </source>
</evidence>
<accession>A0A6A7BNT5</accession>
<sequence>MGNLFSSPSADDWKSDVRYAMESGAFCVICGGPFDIEGNVYGIDPKDPRYDWLNNFRLLGNITDVAASKIASENASATNDSAVKGMFLSERAWFSMSESQYLHVPSQDNLGDIWFDTPSYTSNAGTLFPLHEACISLGCKVIENLRLEPTDRKLEPALSVLSQLLNASFRTRYAGSDVADDTRNDLFDLCKSSDEKGPRSVLAMTRLEWWGGEYDRFYANPLDEVNTSPFVLTILQASPHMELEQSQTWVSSRKPTTLEGFPPELVDLICDYLSARSVVALHRTSKALAMKTPMNNKFWRDSLRDGSLHPHLWDLDTKWIEHGLQQSRPRFLDPTAAFDWKGVAQILFAASLANSDRDPRMKDLPHHLWNRCRIWNIIKEALVDEEMH</sequence>
<keyword evidence="2" id="KW-1185">Reference proteome</keyword>
<reference evidence="1" key="1">
    <citation type="submission" date="2020-01" db="EMBL/GenBank/DDBJ databases">
        <authorList>
            <consortium name="DOE Joint Genome Institute"/>
            <person name="Haridas S."/>
            <person name="Albert R."/>
            <person name="Binder M."/>
            <person name="Bloem J."/>
            <person name="Labutti K."/>
            <person name="Salamov A."/>
            <person name="Andreopoulos B."/>
            <person name="Baker S.E."/>
            <person name="Barry K."/>
            <person name="Bills G."/>
            <person name="Bluhm B.H."/>
            <person name="Cannon C."/>
            <person name="Castanera R."/>
            <person name="Culley D.E."/>
            <person name="Daum C."/>
            <person name="Ezra D."/>
            <person name="Gonzalez J.B."/>
            <person name="Henrissat B."/>
            <person name="Kuo A."/>
            <person name="Liang C."/>
            <person name="Lipzen A."/>
            <person name="Lutzoni F."/>
            <person name="Magnuson J."/>
            <person name="Mondo S."/>
            <person name="Nolan M."/>
            <person name="Ohm R."/>
            <person name="Pangilinan J."/>
            <person name="Park H.-J."/>
            <person name="Ramirez L."/>
            <person name="Alfaro M."/>
            <person name="Sun H."/>
            <person name="Tritt A."/>
            <person name="Yoshinaga Y."/>
            <person name="Zwiers L.-H."/>
            <person name="Turgeon B.G."/>
            <person name="Goodwin S.B."/>
            <person name="Spatafora J.W."/>
            <person name="Crous P.W."/>
            <person name="Grigoriev I.V."/>
        </authorList>
    </citation>
    <scope>NUCLEOTIDE SEQUENCE</scope>
    <source>
        <strain evidence="1">IPT5</strain>
    </source>
</reference>
<dbReference type="OrthoDB" id="3932329at2759"/>
<evidence type="ECO:0000313" key="2">
    <source>
        <dbReference type="Proteomes" id="UP000799423"/>
    </source>
</evidence>
<name>A0A6A7BNT5_9PLEO</name>
<gene>
    <name evidence="1" type="ORF">T440DRAFT_536007</name>
</gene>
<protein>
    <recommendedName>
        <fullName evidence="3">F-box domain-containing protein</fullName>
    </recommendedName>
</protein>
<dbReference type="Proteomes" id="UP000799423">
    <property type="component" value="Unassembled WGS sequence"/>
</dbReference>
<evidence type="ECO:0008006" key="3">
    <source>
        <dbReference type="Google" id="ProtNLM"/>
    </source>
</evidence>
<proteinExistence type="predicted"/>
<organism evidence="1 2">
    <name type="scientific">Plenodomus tracheiphilus IPT5</name>
    <dbReference type="NCBI Taxonomy" id="1408161"/>
    <lineage>
        <taxon>Eukaryota</taxon>
        <taxon>Fungi</taxon>
        <taxon>Dikarya</taxon>
        <taxon>Ascomycota</taxon>
        <taxon>Pezizomycotina</taxon>
        <taxon>Dothideomycetes</taxon>
        <taxon>Pleosporomycetidae</taxon>
        <taxon>Pleosporales</taxon>
        <taxon>Pleosporineae</taxon>
        <taxon>Leptosphaeriaceae</taxon>
        <taxon>Plenodomus</taxon>
    </lineage>
</organism>
<dbReference type="AlphaFoldDB" id="A0A6A7BNT5"/>
<dbReference type="InterPro" id="IPR036047">
    <property type="entry name" value="F-box-like_dom_sf"/>
</dbReference>
<dbReference type="EMBL" id="MU006290">
    <property type="protein sequence ID" value="KAF2855798.1"/>
    <property type="molecule type" value="Genomic_DNA"/>
</dbReference>
<dbReference type="SUPFAM" id="SSF81383">
    <property type="entry name" value="F-box domain"/>
    <property type="match status" value="1"/>
</dbReference>